<dbReference type="InterPro" id="IPR036028">
    <property type="entry name" value="SH3-like_dom_sf"/>
</dbReference>
<feature type="domain" description="PH" evidence="6">
    <location>
        <begin position="358"/>
        <end position="468"/>
    </location>
</feature>
<dbReference type="Gene3D" id="2.30.30.40">
    <property type="entry name" value="SH3 Domains"/>
    <property type="match status" value="1"/>
</dbReference>
<feature type="region of interest" description="Disordered" evidence="4">
    <location>
        <begin position="233"/>
        <end position="279"/>
    </location>
</feature>
<feature type="compositionally biased region" description="Basic residues" evidence="4">
    <location>
        <begin position="320"/>
        <end position="329"/>
    </location>
</feature>
<dbReference type="InterPro" id="IPR050729">
    <property type="entry name" value="Rho-GAP"/>
</dbReference>
<dbReference type="PANTHER" id="PTHR23176">
    <property type="entry name" value="RHO/RAC/CDC GTPASE-ACTIVATING PROTEIN"/>
    <property type="match status" value="1"/>
</dbReference>
<dbReference type="Pfam" id="PF00169">
    <property type="entry name" value="PH"/>
    <property type="match status" value="1"/>
</dbReference>
<name>A0A8D0GR22_SPHPU</name>
<dbReference type="OMA" id="ELRAWHH"/>
<feature type="compositionally biased region" description="Polar residues" evidence="4">
    <location>
        <begin position="259"/>
        <end position="271"/>
    </location>
</feature>
<organism evidence="9 10">
    <name type="scientific">Sphenodon punctatus</name>
    <name type="common">Tuatara</name>
    <name type="synonym">Hatteria punctata</name>
    <dbReference type="NCBI Taxonomy" id="8508"/>
    <lineage>
        <taxon>Eukaryota</taxon>
        <taxon>Metazoa</taxon>
        <taxon>Chordata</taxon>
        <taxon>Craniata</taxon>
        <taxon>Vertebrata</taxon>
        <taxon>Euteleostomi</taxon>
        <taxon>Lepidosauria</taxon>
        <taxon>Sphenodontia</taxon>
        <taxon>Sphenodontidae</taxon>
        <taxon>Sphenodon</taxon>
    </lineage>
</organism>
<dbReference type="Ensembl" id="ENSSPUT00000010637.1">
    <property type="protein sequence ID" value="ENSSPUP00000009983.1"/>
    <property type="gene ID" value="ENSSPUG00000007724.1"/>
</dbReference>
<dbReference type="SUPFAM" id="SSF48350">
    <property type="entry name" value="GTPase activation domain, GAP"/>
    <property type="match status" value="1"/>
</dbReference>
<dbReference type="InterPro" id="IPR001849">
    <property type="entry name" value="PH_domain"/>
</dbReference>
<dbReference type="InterPro" id="IPR000198">
    <property type="entry name" value="RhoGAP_dom"/>
</dbReference>
<evidence type="ECO:0000313" key="10">
    <source>
        <dbReference type="Proteomes" id="UP000694392"/>
    </source>
</evidence>
<dbReference type="PANTHER" id="PTHR23176:SF103">
    <property type="entry name" value="RHO GTPASE-ACTIVATING PROTEIN 9"/>
    <property type="match status" value="1"/>
</dbReference>
<reference evidence="9" key="1">
    <citation type="submission" date="2025-05" db="UniProtKB">
        <authorList>
            <consortium name="Ensembl"/>
        </authorList>
    </citation>
    <scope>IDENTIFICATION</scope>
</reference>
<dbReference type="GO" id="GO:0007165">
    <property type="term" value="P:signal transduction"/>
    <property type="evidence" value="ECO:0007669"/>
    <property type="project" value="InterPro"/>
</dbReference>
<dbReference type="CDD" id="cd13233">
    <property type="entry name" value="PH_ARHGAP9-like"/>
    <property type="match status" value="1"/>
</dbReference>
<dbReference type="SMART" id="SM00456">
    <property type="entry name" value="WW"/>
    <property type="match status" value="1"/>
</dbReference>
<keyword evidence="10" id="KW-1185">Reference proteome</keyword>
<evidence type="ECO:0000256" key="2">
    <source>
        <dbReference type="ARBA" id="ARBA00022468"/>
    </source>
</evidence>
<dbReference type="GeneTree" id="ENSGT00950000182860"/>
<dbReference type="InterPro" id="IPR001202">
    <property type="entry name" value="WW_dom"/>
</dbReference>
<dbReference type="PROSITE" id="PS50003">
    <property type="entry name" value="PH_DOMAIN"/>
    <property type="match status" value="1"/>
</dbReference>
<dbReference type="Proteomes" id="UP000694392">
    <property type="component" value="Unplaced"/>
</dbReference>
<dbReference type="Pfam" id="PF00397">
    <property type="entry name" value="WW"/>
    <property type="match status" value="1"/>
</dbReference>
<dbReference type="PROSITE" id="PS50238">
    <property type="entry name" value="RHOGAP"/>
    <property type="match status" value="1"/>
</dbReference>
<feature type="region of interest" description="Disordered" evidence="4">
    <location>
        <begin position="149"/>
        <end position="184"/>
    </location>
</feature>
<dbReference type="InterPro" id="IPR008936">
    <property type="entry name" value="Rho_GTPase_activation_prot"/>
</dbReference>
<evidence type="ECO:0000259" key="5">
    <source>
        <dbReference type="PROSITE" id="PS50002"/>
    </source>
</evidence>
<dbReference type="SUPFAM" id="SSF51045">
    <property type="entry name" value="WW domain"/>
    <property type="match status" value="1"/>
</dbReference>
<feature type="region of interest" description="Disordered" evidence="4">
    <location>
        <begin position="313"/>
        <end position="347"/>
    </location>
</feature>
<dbReference type="Ensembl" id="ENSSPUT00000010648.1">
    <property type="protein sequence ID" value="ENSSPUP00000009994.1"/>
    <property type="gene ID" value="ENSSPUG00000007724.1"/>
</dbReference>
<feature type="domain" description="SH3" evidence="5">
    <location>
        <begin position="23"/>
        <end position="89"/>
    </location>
</feature>
<dbReference type="InterPro" id="IPR001452">
    <property type="entry name" value="SH3_domain"/>
</dbReference>
<sequence>MLSGRWRLEGRGWRRSEPELVPLSSVALRALYDYQYKGEDGRRVSIVEGELFQLLRKANEDWWQVRRLSGQKRSQPIFVPASYVAEVLPGRAWQSATLPLATGTPGAPGRQPLSSSLEDLCPVAPRPRLCPGHATSCHSLPACGTCLQPENKSRSAGSLPRTLRADAGRPKEQPEQLVAQGTCPPGVTPPHPAMEKPPIYCNLEELKQLPPLPPSPRCPPLQVLEAWERHADPSTGRSYFYKPETGEKTWKPPRRSRETSLVQSEDCSPSPSAEPVPGETLAKAEGNVEVGDPSRQCHRARAEKLSYTKSMVLPDTRGPKASHRRNRSHHSCEAWAGERPPSPPVSASPIHLSDLPHEVEKAGQMNKTKIAEGGRKLRKSWTPTWLVLAGNSLMFYKDPKGPAGWSPAGNRPESSVDLRGARIDWARDLSSKRNAIHFRTVTGNEYLLQSDSEAISRDWHRAIKGVIRRLDEENPLAEPLSYPLCRAGSADLADLSADEEEEEEGLSPRDTEAPPASHGASRKRVKSKLRRFIARRPPLQSLQEKGLIRDQVFGCRLEALCQREGGTVPRFVQRCVEAVEQRGLDADGIYRVSGNLSVIQKLRFIVDRERAVTSDGRYVFPEQPCQEEKLRLADPQWDDVHVLTGALKLFFRELPEPLVPYALFEKFIAVIKLPDYEEKVARLAELVQSLPKPNQDTLCYMLAHLRRVMEHSDVNRMTTQNIGIVFGPTLLRAERELANLAVGMVHQNQTVELLLTEFPRVFPVTGSH</sequence>
<dbReference type="GO" id="GO:0005096">
    <property type="term" value="F:GTPase activator activity"/>
    <property type="evidence" value="ECO:0007669"/>
    <property type="project" value="UniProtKB-KW"/>
</dbReference>
<dbReference type="FunFam" id="2.30.29.30:FF:000182">
    <property type="entry name" value="Rho GTPase activating protein 9"/>
    <property type="match status" value="1"/>
</dbReference>
<dbReference type="SUPFAM" id="SSF50044">
    <property type="entry name" value="SH3-domain"/>
    <property type="match status" value="1"/>
</dbReference>
<feature type="domain" description="Rho-GAP" evidence="8">
    <location>
        <begin position="555"/>
        <end position="762"/>
    </location>
</feature>
<dbReference type="GO" id="GO:0005737">
    <property type="term" value="C:cytoplasm"/>
    <property type="evidence" value="ECO:0007669"/>
    <property type="project" value="TreeGrafter"/>
</dbReference>
<protein>
    <submittedName>
        <fullName evidence="9">Rho GTPase activating protein 9</fullName>
    </submittedName>
</protein>
<feature type="domain" description="WW" evidence="7">
    <location>
        <begin position="221"/>
        <end position="255"/>
    </location>
</feature>
<keyword evidence="2" id="KW-0343">GTPase activation</keyword>
<evidence type="ECO:0000256" key="4">
    <source>
        <dbReference type="SAM" id="MobiDB-lite"/>
    </source>
</evidence>
<feature type="compositionally biased region" description="Acidic residues" evidence="4">
    <location>
        <begin position="496"/>
        <end position="505"/>
    </location>
</feature>
<dbReference type="Gene3D" id="1.10.555.10">
    <property type="entry name" value="Rho GTPase activation protein"/>
    <property type="match status" value="1"/>
</dbReference>
<feature type="compositionally biased region" description="Basic and acidic residues" evidence="4">
    <location>
        <begin position="163"/>
        <end position="174"/>
    </location>
</feature>
<dbReference type="PROSITE" id="PS50020">
    <property type="entry name" value="WW_DOMAIN_2"/>
    <property type="match status" value="1"/>
</dbReference>
<dbReference type="Gene3D" id="2.30.29.30">
    <property type="entry name" value="Pleckstrin-homology domain (PH domain)/Phosphotyrosine-binding domain (PTB)"/>
    <property type="match status" value="1"/>
</dbReference>
<dbReference type="PROSITE" id="PS50002">
    <property type="entry name" value="SH3"/>
    <property type="match status" value="1"/>
</dbReference>
<feature type="compositionally biased region" description="Basic and acidic residues" evidence="4">
    <location>
        <begin position="244"/>
        <end position="258"/>
    </location>
</feature>
<evidence type="ECO:0000313" key="9">
    <source>
        <dbReference type="Ensembl" id="ENSSPUP00000009983.1"/>
    </source>
</evidence>
<keyword evidence="1 3" id="KW-0728">SH3 domain</keyword>
<dbReference type="SMART" id="SM00233">
    <property type="entry name" value="PH"/>
    <property type="match status" value="1"/>
</dbReference>
<dbReference type="CDD" id="cd00201">
    <property type="entry name" value="WW"/>
    <property type="match status" value="1"/>
</dbReference>
<evidence type="ECO:0000259" key="8">
    <source>
        <dbReference type="PROSITE" id="PS50238"/>
    </source>
</evidence>
<evidence type="ECO:0000256" key="3">
    <source>
        <dbReference type="PROSITE-ProRule" id="PRU00192"/>
    </source>
</evidence>
<dbReference type="InterPro" id="IPR011993">
    <property type="entry name" value="PH-like_dom_sf"/>
</dbReference>
<dbReference type="AlphaFoldDB" id="A0A8D0GR22"/>
<evidence type="ECO:0000259" key="7">
    <source>
        <dbReference type="PROSITE" id="PS50020"/>
    </source>
</evidence>
<dbReference type="SMART" id="SM00324">
    <property type="entry name" value="RhoGAP"/>
    <property type="match status" value="1"/>
</dbReference>
<dbReference type="CDD" id="cd04403">
    <property type="entry name" value="RhoGAP_ARHGAP27_15_12_9"/>
    <property type="match status" value="1"/>
</dbReference>
<dbReference type="Gene3D" id="2.20.70.10">
    <property type="match status" value="1"/>
</dbReference>
<dbReference type="SMART" id="SM00326">
    <property type="entry name" value="SH3"/>
    <property type="match status" value="1"/>
</dbReference>
<accession>A0A8D0GR22</accession>
<proteinExistence type="predicted"/>
<dbReference type="SUPFAM" id="SSF50729">
    <property type="entry name" value="PH domain-like"/>
    <property type="match status" value="1"/>
</dbReference>
<dbReference type="Pfam" id="PF00018">
    <property type="entry name" value="SH3_1"/>
    <property type="match status" value="1"/>
</dbReference>
<gene>
    <name evidence="9" type="primary">ARHGAP9</name>
</gene>
<dbReference type="InterPro" id="IPR036020">
    <property type="entry name" value="WW_dom_sf"/>
</dbReference>
<dbReference type="GO" id="GO:0005547">
    <property type="term" value="F:phosphatidylinositol-3,4,5-trisphosphate binding"/>
    <property type="evidence" value="ECO:0007669"/>
    <property type="project" value="Ensembl"/>
</dbReference>
<dbReference type="FunFam" id="1.10.555.10:FF:000030">
    <property type="entry name" value="rho GTPase-activating protein 9 isoform X1"/>
    <property type="match status" value="1"/>
</dbReference>
<feature type="region of interest" description="Disordered" evidence="4">
    <location>
        <begin position="494"/>
        <end position="525"/>
    </location>
</feature>
<dbReference type="Pfam" id="PF00620">
    <property type="entry name" value="RhoGAP"/>
    <property type="match status" value="1"/>
</dbReference>
<evidence type="ECO:0000256" key="1">
    <source>
        <dbReference type="ARBA" id="ARBA00022443"/>
    </source>
</evidence>
<evidence type="ECO:0000259" key="6">
    <source>
        <dbReference type="PROSITE" id="PS50003"/>
    </source>
</evidence>